<reference evidence="2" key="1">
    <citation type="journal article" date="2019" name="Int. J. Syst. Evol. Microbiol.">
        <title>The Global Catalogue of Microorganisms (GCM) 10K type strain sequencing project: providing services to taxonomists for standard genome sequencing and annotation.</title>
        <authorList>
            <consortium name="The Broad Institute Genomics Platform"/>
            <consortium name="The Broad Institute Genome Sequencing Center for Infectious Disease"/>
            <person name="Wu L."/>
            <person name="Ma J."/>
        </authorList>
    </citation>
    <scope>NUCLEOTIDE SEQUENCE [LARGE SCALE GENOMIC DNA]</scope>
    <source>
        <strain evidence="2">CECT 7806</strain>
    </source>
</reference>
<protein>
    <submittedName>
        <fullName evidence="1">Uncharacterized protein</fullName>
    </submittedName>
</protein>
<evidence type="ECO:0000313" key="2">
    <source>
        <dbReference type="Proteomes" id="UP001244297"/>
    </source>
</evidence>
<keyword evidence="2" id="KW-1185">Reference proteome</keyword>
<accession>A0ABT8AQG9</accession>
<proteinExistence type="predicted"/>
<sequence>MPQTHLAGPARRFIPGSKSLPEQIADAIGSRSTPLSQLLRLMAALEAEGGDDRLRLQLRARIGAPLDA</sequence>
<organism evidence="1 2">
    <name type="scientific">Methylobacterium longum</name>
    <dbReference type="NCBI Taxonomy" id="767694"/>
    <lineage>
        <taxon>Bacteria</taxon>
        <taxon>Pseudomonadati</taxon>
        <taxon>Pseudomonadota</taxon>
        <taxon>Alphaproteobacteria</taxon>
        <taxon>Hyphomicrobiales</taxon>
        <taxon>Methylobacteriaceae</taxon>
        <taxon>Methylobacterium</taxon>
    </lineage>
</organism>
<dbReference type="RefSeq" id="WP_238290094.1">
    <property type="nucleotide sequence ID" value="NZ_BPQS01000020.1"/>
</dbReference>
<dbReference type="EMBL" id="JAUFPT010000037">
    <property type="protein sequence ID" value="MDN3571513.1"/>
    <property type="molecule type" value="Genomic_DNA"/>
</dbReference>
<gene>
    <name evidence="1" type="ORF">QWZ18_12880</name>
</gene>
<comment type="caution">
    <text evidence="1">The sequence shown here is derived from an EMBL/GenBank/DDBJ whole genome shotgun (WGS) entry which is preliminary data.</text>
</comment>
<name>A0ABT8AQG9_9HYPH</name>
<dbReference type="Proteomes" id="UP001244297">
    <property type="component" value="Unassembled WGS sequence"/>
</dbReference>
<evidence type="ECO:0000313" key="1">
    <source>
        <dbReference type="EMBL" id="MDN3571513.1"/>
    </source>
</evidence>